<evidence type="ECO:0000256" key="2">
    <source>
        <dbReference type="ARBA" id="ARBA00023034"/>
    </source>
</evidence>
<dbReference type="EMBL" id="JAAXLS010000002">
    <property type="protein sequence ID" value="NKQ52186.1"/>
    <property type="molecule type" value="Genomic_DNA"/>
</dbReference>
<dbReference type="InterPro" id="IPR038261">
    <property type="entry name" value="GPP34-like_sf"/>
</dbReference>
<evidence type="ECO:0000256" key="3">
    <source>
        <dbReference type="ARBA" id="ARBA00023121"/>
    </source>
</evidence>
<keyword evidence="4" id="KW-0472">Membrane</keyword>
<dbReference type="Pfam" id="PF05719">
    <property type="entry name" value="GPP34"/>
    <property type="match status" value="1"/>
</dbReference>
<organism evidence="5 6">
    <name type="scientific">Amycolatopsis acididurans</name>
    <dbReference type="NCBI Taxonomy" id="2724524"/>
    <lineage>
        <taxon>Bacteria</taxon>
        <taxon>Bacillati</taxon>
        <taxon>Actinomycetota</taxon>
        <taxon>Actinomycetes</taxon>
        <taxon>Pseudonocardiales</taxon>
        <taxon>Pseudonocardiaceae</taxon>
        <taxon>Amycolatopsis</taxon>
    </lineage>
</organism>
<evidence type="ECO:0000256" key="1">
    <source>
        <dbReference type="ARBA" id="ARBA00004255"/>
    </source>
</evidence>
<dbReference type="Gene3D" id="1.10.3630.10">
    <property type="entry name" value="yeast vps74-n-term truncation variant domain like"/>
    <property type="match status" value="1"/>
</dbReference>
<dbReference type="RefSeq" id="WP_168511805.1">
    <property type="nucleotide sequence ID" value="NZ_JAAXLS010000002.1"/>
</dbReference>
<evidence type="ECO:0000313" key="6">
    <source>
        <dbReference type="Proteomes" id="UP000715441"/>
    </source>
</evidence>
<comment type="subcellular location">
    <subcellularLocation>
        <location evidence="1">Golgi apparatus membrane</location>
        <topology evidence="1">Peripheral membrane protein</topology>
        <orientation evidence="1">Cytoplasmic side</orientation>
    </subcellularLocation>
</comment>
<name>A0ABX1J1P6_9PSEU</name>
<evidence type="ECO:0000256" key="4">
    <source>
        <dbReference type="ARBA" id="ARBA00023136"/>
    </source>
</evidence>
<proteinExistence type="predicted"/>
<accession>A0ABX1J1P6</accession>
<comment type="caution">
    <text evidence="5">The sequence shown here is derived from an EMBL/GenBank/DDBJ whole genome shotgun (WGS) entry which is preliminary data.</text>
</comment>
<dbReference type="InterPro" id="IPR008628">
    <property type="entry name" value="GPP34-like"/>
</dbReference>
<evidence type="ECO:0000313" key="5">
    <source>
        <dbReference type="EMBL" id="NKQ52186.1"/>
    </source>
</evidence>
<keyword evidence="3" id="KW-0446">Lipid-binding</keyword>
<reference evidence="5 6" key="1">
    <citation type="submission" date="2020-04" db="EMBL/GenBank/DDBJ databases">
        <title>Novel species.</title>
        <authorList>
            <person name="Teo W.F.A."/>
            <person name="Lipun K."/>
            <person name="Srisuk N."/>
            <person name="Duangmal K."/>
        </authorList>
    </citation>
    <scope>NUCLEOTIDE SEQUENCE [LARGE SCALE GENOMIC DNA]</scope>
    <source>
        <strain evidence="5 6">K13G38</strain>
    </source>
</reference>
<protein>
    <submittedName>
        <fullName evidence="5">GPP34 family phosphoprotein</fullName>
    </submittedName>
</protein>
<sequence>MKAPETLPAQMFLLAFDPQCGKLTARGELGYLLRAATLADLVLNGHLGDERGKPIAGGYPGQLDPVLMDVWELVSQSGPKSWRRWICKGRRQTYLAVRNQLAEAHVVKLERKRALGLIPYTRIALRETASARRIHERVGRAVRGSEPAYRVEPDVAALAALASAGQLRVALSGRDRRRYGDRIGKLGERIEPIARALHRAISSQRAAAAAGG</sequence>
<dbReference type="Proteomes" id="UP000715441">
    <property type="component" value="Unassembled WGS sequence"/>
</dbReference>
<keyword evidence="2" id="KW-0333">Golgi apparatus</keyword>
<gene>
    <name evidence="5" type="ORF">HFP15_04760</name>
</gene>
<keyword evidence="6" id="KW-1185">Reference proteome</keyword>